<reference evidence="1" key="1">
    <citation type="submission" date="2022-07" db="EMBL/GenBank/DDBJ databases">
        <title>Phylogenomic reconstructions and comparative analyses of Kickxellomycotina fungi.</title>
        <authorList>
            <person name="Reynolds N.K."/>
            <person name="Stajich J.E."/>
            <person name="Barry K."/>
            <person name="Grigoriev I.V."/>
            <person name="Crous P."/>
            <person name="Smith M.E."/>
        </authorList>
    </citation>
    <scope>NUCLEOTIDE SEQUENCE</scope>
    <source>
        <strain evidence="1">Benny 63K</strain>
    </source>
</reference>
<keyword evidence="2" id="KW-1185">Reference proteome</keyword>
<dbReference type="EMBL" id="JANBPG010003862">
    <property type="protein sequence ID" value="KAJ1878774.1"/>
    <property type="molecule type" value="Genomic_DNA"/>
</dbReference>
<evidence type="ECO:0000313" key="2">
    <source>
        <dbReference type="Proteomes" id="UP001150581"/>
    </source>
</evidence>
<comment type="caution">
    <text evidence="1">The sequence shown here is derived from an EMBL/GenBank/DDBJ whole genome shotgun (WGS) entry which is preliminary data.</text>
</comment>
<name>A0ACC1I492_9FUNG</name>
<accession>A0ACC1I492</accession>
<sequence>MFLTGSIDGTVKVWRCSSTDIKWTSVTIDVKEPIPAPGDAPEPALDDLDNDAPRPSAAATTSGSAADAALAVEAAAVAATQSAEQAAEAIAALGTLTDAIAAGNITAVHQFQQSMAAGSVVTPAPQFSSQAESAPIPSAAMLALPNILLPIQPITALHDLPTSGTANGGAVELVSDNTLTAPANAELNAPPPAVAPMARVETNQVAWACNSMRIIASNNTGTVFAIDPRTGKICWQRRAHSVAEVYVLIPHPTDPRIAVSGGYDGRAIIWNVDTGDILREFRVGELLFDGSFSEDGLNFALTSDSGAAMLFGLGPEWAYDDANKMHEQMFANDYTATIMDENHFVADQQSQIPSYLVPHSALMDFDGRVYRRQRGPRFGLNIGMGMDSLKFGREESSRRAALEIELKHAYLDNRAAQAPIAEVRPARGRRRRSRPMVRTTTVEELPEADLP</sequence>
<evidence type="ECO:0000313" key="1">
    <source>
        <dbReference type="EMBL" id="KAJ1878774.1"/>
    </source>
</evidence>
<feature type="non-terminal residue" evidence="1">
    <location>
        <position position="451"/>
    </location>
</feature>
<dbReference type="Proteomes" id="UP001150581">
    <property type="component" value="Unassembled WGS sequence"/>
</dbReference>
<organism evidence="1 2">
    <name type="scientific">Kickxella alabastrina</name>
    <dbReference type="NCBI Taxonomy" id="61397"/>
    <lineage>
        <taxon>Eukaryota</taxon>
        <taxon>Fungi</taxon>
        <taxon>Fungi incertae sedis</taxon>
        <taxon>Zoopagomycota</taxon>
        <taxon>Kickxellomycotina</taxon>
        <taxon>Kickxellomycetes</taxon>
        <taxon>Kickxellales</taxon>
        <taxon>Kickxellaceae</taxon>
        <taxon>Kickxella</taxon>
    </lineage>
</organism>
<gene>
    <name evidence="1" type="ORF">LPJ66_011822</name>
</gene>
<proteinExistence type="predicted"/>
<protein>
    <submittedName>
        <fullName evidence="1">Uncharacterized protein</fullName>
    </submittedName>
</protein>